<keyword evidence="1" id="KW-0812">Transmembrane</keyword>
<proteinExistence type="predicted"/>
<keyword evidence="1" id="KW-1133">Transmembrane helix</keyword>
<gene>
    <name evidence="2" type="ORF">C440_12294</name>
</gene>
<evidence type="ECO:0000313" key="3">
    <source>
        <dbReference type="Proteomes" id="UP000011550"/>
    </source>
</evidence>
<accession>M0IAM5</accession>
<protein>
    <submittedName>
        <fullName evidence="2">Uncharacterized protein</fullName>
    </submittedName>
</protein>
<feature type="transmembrane region" description="Helical" evidence="1">
    <location>
        <begin position="36"/>
        <end position="53"/>
    </location>
</feature>
<dbReference type="PATRIC" id="fig|662479.7.peg.2489"/>
<keyword evidence="1" id="KW-0472">Membrane</keyword>
<keyword evidence="3" id="KW-1185">Reference proteome</keyword>
<dbReference type="OrthoDB" id="285549at2157"/>
<name>M0IAM5_9EURY</name>
<dbReference type="EMBL" id="AOLN01000017">
    <property type="protein sequence ID" value="ELZ92898.1"/>
    <property type="molecule type" value="Genomic_DNA"/>
</dbReference>
<dbReference type="STRING" id="662479.C440_12294"/>
<dbReference type="Proteomes" id="UP000011550">
    <property type="component" value="Unassembled WGS sequence"/>
</dbReference>
<evidence type="ECO:0000256" key="1">
    <source>
        <dbReference type="SAM" id="Phobius"/>
    </source>
</evidence>
<comment type="caution">
    <text evidence="2">The sequence shown here is derived from an EMBL/GenBank/DDBJ whole genome shotgun (WGS) entry which is preliminary data.</text>
</comment>
<dbReference type="RefSeq" id="WP_008320786.1">
    <property type="nucleotide sequence ID" value="NZ_AOLN01000017.1"/>
</dbReference>
<dbReference type="AlphaFoldDB" id="M0IAM5"/>
<reference evidence="2 3" key="1">
    <citation type="journal article" date="2014" name="PLoS Genet.">
        <title>Phylogenetically driven sequencing of extremely halophilic archaea reveals strategies for static and dynamic osmo-response.</title>
        <authorList>
            <person name="Becker E.A."/>
            <person name="Seitzer P.M."/>
            <person name="Tritt A."/>
            <person name="Larsen D."/>
            <person name="Krusor M."/>
            <person name="Yao A.I."/>
            <person name="Wu D."/>
            <person name="Madern D."/>
            <person name="Eisen J.A."/>
            <person name="Darling A.E."/>
            <person name="Facciotti M.T."/>
        </authorList>
    </citation>
    <scope>NUCLEOTIDE SEQUENCE [LARGE SCALE GENOMIC DNA]</scope>
    <source>
        <strain evidence="2 3">ATCC BAA-1512</strain>
    </source>
</reference>
<feature type="transmembrane region" description="Helical" evidence="1">
    <location>
        <begin position="6"/>
        <end position="24"/>
    </location>
</feature>
<evidence type="ECO:0000313" key="2">
    <source>
        <dbReference type="EMBL" id="ELZ92898.1"/>
    </source>
</evidence>
<sequence length="56" mass="6107">MVRLRTVLGLTAIAHVTLAWLVHLDAKKRGDDAGKWVIATLFTGVFGVAKYVVDGR</sequence>
<organism evidence="2 3">
    <name type="scientific">Haloferax mucosum ATCC BAA-1512</name>
    <dbReference type="NCBI Taxonomy" id="662479"/>
    <lineage>
        <taxon>Archaea</taxon>
        <taxon>Methanobacteriati</taxon>
        <taxon>Methanobacteriota</taxon>
        <taxon>Stenosarchaea group</taxon>
        <taxon>Halobacteria</taxon>
        <taxon>Halobacteriales</taxon>
        <taxon>Haloferacaceae</taxon>
        <taxon>Haloferax</taxon>
    </lineage>
</organism>